<feature type="signal peptide" evidence="2">
    <location>
        <begin position="1"/>
        <end position="21"/>
    </location>
</feature>
<keyword evidence="1" id="KW-0812">Transmembrane</keyword>
<keyword evidence="2" id="KW-0732">Signal</keyword>
<organism evidence="3 4">
    <name type="scientific">Roseibium alexandrii</name>
    <dbReference type="NCBI Taxonomy" id="388408"/>
    <lineage>
        <taxon>Bacteria</taxon>
        <taxon>Pseudomonadati</taxon>
        <taxon>Pseudomonadota</taxon>
        <taxon>Alphaproteobacteria</taxon>
        <taxon>Hyphomicrobiales</taxon>
        <taxon>Stappiaceae</taxon>
        <taxon>Roseibium</taxon>
    </lineage>
</organism>
<feature type="transmembrane region" description="Helical" evidence="1">
    <location>
        <begin position="31"/>
        <end position="50"/>
    </location>
</feature>
<protein>
    <submittedName>
        <fullName evidence="3">Uncharacterized protein</fullName>
    </submittedName>
</protein>
<evidence type="ECO:0000313" key="3">
    <source>
        <dbReference type="EMBL" id="CTQ67078.1"/>
    </source>
</evidence>
<dbReference type="EMBL" id="CXWD01000004">
    <property type="protein sequence ID" value="CTQ67078.1"/>
    <property type="molecule type" value="Genomic_DNA"/>
</dbReference>
<evidence type="ECO:0000256" key="2">
    <source>
        <dbReference type="SAM" id="SignalP"/>
    </source>
</evidence>
<accession>A0A0M6ZWE7</accession>
<reference evidence="4" key="1">
    <citation type="submission" date="2015-07" db="EMBL/GenBank/DDBJ databases">
        <authorList>
            <person name="Rodrigo-Torres Lidia"/>
            <person name="Arahal R.David."/>
        </authorList>
    </citation>
    <scope>NUCLEOTIDE SEQUENCE [LARGE SCALE GENOMIC DNA]</scope>
    <source>
        <strain evidence="4">CECT 5112</strain>
    </source>
</reference>
<keyword evidence="1" id="KW-1133">Transmembrane helix</keyword>
<dbReference type="STRING" id="388408.LAX5112_01204"/>
<gene>
    <name evidence="3" type="ORF">LAX5112_01204</name>
</gene>
<keyword evidence="1" id="KW-0472">Membrane</keyword>
<keyword evidence="4" id="KW-1185">Reference proteome</keyword>
<evidence type="ECO:0000313" key="4">
    <source>
        <dbReference type="Proteomes" id="UP000053235"/>
    </source>
</evidence>
<evidence type="ECO:0000256" key="1">
    <source>
        <dbReference type="SAM" id="Phobius"/>
    </source>
</evidence>
<name>A0A0M6ZWE7_9HYPH</name>
<proteinExistence type="predicted"/>
<dbReference type="AlphaFoldDB" id="A0A0M6ZWE7"/>
<dbReference type="Proteomes" id="UP000053235">
    <property type="component" value="Unassembled WGS sequence"/>
</dbReference>
<dbReference type="RefSeq" id="WP_055671043.1">
    <property type="nucleotide sequence ID" value="NZ_CXWD01000004.1"/>
</dbReference>
<feature type="chain" id="PRO_5005809011" evidence="2">
    <location>
        <begin position="22"/>
        <end position="162"/>
    </location>
</feature>
<sequence>MIRFAFAALMALVLFPLPALAQTTVDFSPVIDQVISGVFAVVSFGVLWLGRQAIGAFQERTGIEIDEQFARRLDDALWKAVDFGRTKAYETAKKRSEINVRNEAIANALNYAMDAVPDTLNYFDIDQARLVDMIEARLGIDLDEDGDIGGAPTTDPNIKPAS</sequence>